<reference evidence="8 9" key="1">
    <citation type="submission" date="2017-12" db="EMBL/GenBank/DDBJ databases">
        <title>Sequencing, de novo assembly and annotation of complete genome of a new Thraustochytrid species, strain FCC1311.</title>
        <authorList>
            <person name="Sedici K."/>
            <person name="Godart F."/>
            <person name="Aiese Cigliano R."/>
            <person name="Sanseverino W."/>
            <person name="Barakat M."/>
            <person name="Ortet P."/>
            <person name="Marechal E."/>
            <person name="Cagnac O."/>
            <person name="Amato A."/>
        </authorList>
    </citation>
    <scope>NUCLEOTIDE SEQUENCE [LARGE SCALE GENOMIC DNA]</scope>
</reference>
<name>A0A2R5GB15_9STRA</name>
<gene>
    <name evidence="8" type="ORF">FCC1311_031312</name>
</gene>
<dbReference type="Pfam" id="PF02580">
    <property type="entry name" value="Tyr_Deacylase"/>
    <property type="match status" value="1"/>
</dbReference>
<feature type="compositionally biased region" description="Low complexity" evidence="7">
    <location>
        <begin position="154"/>
        <end position="168"/>
    </location>
</feature>
<dbReference type="PANTHER" id="PTHR10472">
    <property type="entry name" value="D-TYROSYL-TRNA TYR DEACYLASE"/>
    <property type="match status" value="1"/>
</dbReference>
<keyword evidence="5" id="KW-0378">Hydrolase</keyword>
<evidence type="ECO:0000256" key="7">
    <source>
        <dbReference type="SAM" id="MobiDB-lite"/>
    </source>
</evidence>
<evidence type="ECO:0000256" key="3">
    <source>
        <dbReference type="ARBA" id="ARBA00047676"/>
    </source>
</evidence>
<evidence type="ECO:0000256" key="4">
    <source>
        <dbReference type="ARBA" id="ARBA00048018"/>
    </source>
</evidence>
<dbReference type="GO" id="GO:0051500">
    <property type="term" value="F:D-tyrosyl-tRNA(Tyr) deacylase activity"/>
    <property type="evidence" value="ECO:0007669"/>
    <property type="project" value="TreeGrafter"/>
</dbReference>
<dbReference type="NCBIfam" id="TIGR00256">
    <property type="entry name" value="D-aminoacyl-tRNA deacylase"/>
    <property type="match status" value="1"/>
</dbReference>
<keyword evidence="5" id="KW-0694">RNA-binding</keyword>
<sequence length="245" mass="26456">MRVVVQRVARASVSVGGQEVSRIGRGILCLAGLCREDNEADLAWMTAKLLGLRLWADEAGTPWKRGLAGGSDDDGEKLEVLLVSQFTLYGQVGKGSKPDLHRAMPPNEARDVYARFVEMVAEAHGAEHVKNGEFGAMMEVELVNDGPVTFTLESPSKPTPAAAPKVAPLQPPQPQPRKEGADPAVLLKRAEKKLAKVEALRQKVDKGELAVPNPEQLAKLSSEEALRAEVEQLRIEVQDQAGAKC</sequence>
<evidence type="ECO:0000256" key="1">
    <source>
        <dbReference type="ARBA" id="ARBA00009673"/>
    </source>
</evidence>
<protein>
    <recommendedName>
        <fullName evidence="2 5">D-aminoacyl-tRNA deacylase</fullName>
        <ecNumber evidence="2 5">3.1.1.96</ecNumber>
    </recommendedName>
</protein>
<dbReference type="PANTHER" id="PTHR10472:SF5">
    <property type="entry name" value="D-AMINOACYL-TRNA DEACYLASE 1"/>
    <property type="match status" value="1"/>
</dbReference>
<dbReference type="HAMAP" id="MF_00518">
    <property type="entry name" value="Deacylase_Dtd"/>
    <property type="match status" value="1"/>
</dbReference>
<comment type="similarity">
    <text evidence="1 5">Belongs to the DTD family.</text>
</comment>
<keyword evidence="6" id="KW-0175">Coiled coil</keyword>
<comment type="catalytic activity">
    <reaction evidence="4">
        <text>a D-aminoacyl-tRNA + H2O = a tRNA + a D-alpha-amino acid + H(+)</text>
        <dbReference type="Rhea" id="RHEA:13953"/>
        <dbReference type="Rhea" id="RHEA-COMP:10123"/>
        <dbReference type="Rhea" id="RHEA-COMP:10124"/>
        <dbReference type="ChEBI" id="CHEBI:15377"/>
        <dbReference type="ChEBI" id="CHEBI:15378"/>
        <dbReference type="ChEBI" id="CHEBI:59871"/>
        <dbReference type="ChEBI" id="CHEBI:78442"/>
        <dbReference type="ChEBI" id="CHEBI:79333"/>
        <dbReference type="EC" id="3.1.1.96"/>
    </reaction>
</comment>
<dbReference type="GO" id="GO:0106026">
    <property type="term" value="F:Gly-tRNA(Ala) deacylase activity"/>
    <property type="evidence" value="ECO:0007669"/>
    <property type="project" value="RHEA"/>
</dbReference>
<dbReference type="FunFam" id="3.50.80.10:FF:000001">
    <property type="entry name" value="D-aminoacyl-tRNA deacylase"/>
    <property type="match status" value="1"/>
</dbReference>
<evidence type="ECO:0000313" key="8">
    <source>
        <dbReference type="EMBL" id="GBG26908.1"/>
    </source>
</evidence>
<evidence type="ECO:0000256" key="6">
    <source>
        <dbReference type="SAM" id="Coils"/>
    </source>
</evidence>
<dbReference type="InterPro" id="IPR023509">
    <property type="entry name" value="DTD-like_sf"/>
</dbReference>
<comment type="catalytic activity">
    <reaction evidence="3">
        <text>glycyl-tRNA(Ala) + H2O = tRNA(Ala) + glycine + H(+)</text>
        <dbReference type="Rhea" id="RHEA:53744"/>
        <dbReference type="Rhea" id="RHEA-COMP:9657"/>
        <dbReference type="Rhea" id="RHEA-COMP:13640"/>
        <dbReference type="ChEBI" id="CHEBI:15377"/>
        <dbReference type="ChEBI" id="CHEBI:15378"/>
        <dbReference type="ChEBI" id="CHEBI:57305"/>
        <dbReference type="ChEBI" id="CHEBI:78442"/>
        <dbReference type="ChEBI" id="CHEBI:78522"/>
        <dbReference type="EC" id="3.1.1.96"/>
    </reaction>
</comment>
<accession>A0A2R5GB15</accession>
<dbReference type="GO" id="GO:0000049">
    <property type="term" value="F:tRNA binding"/>
    <property type="evidence" value="ECO:0007669"/>
    <property type="project" value="UniProtKB-KW"/>
</dbReference>
<dbReference type="SUPFAM" id="SSF69500">
    <property type="entry name" value="DTD-like"/>
    <property type="match status" value="1"/>
</dbReference>
<dbReference type="OrthoDB" id="275783at2759"/>
<evidence type="ECO:0000313" key="9">
    <source>
        <dbReference type="Proteomes" id="UP000241890"/>
    </source>
</evidence>
<dbReference type="FunCoup" id="A0A2R5GB15">
    <property type="interactions" value="123"/>
</dbReference>
<dbReference type="AlphaFoldDB" id="A0A2R5GB15"/>
<dbReference type="GO" id="GO:0005737">
    <property type="term" value="C:cytoplasm"/>
    <property type="evidence" value="ECO:0007669"/>
    <property type="project" value="UniProtKB-SubCell"/>
</dbReference>
<dbReference type="InParanoid" id="A0A2R5GB15"/>
<dbReference type="InterPro" id="IPR003732">
    <property type="entry name" value="Daa-tRNA_deacyls_DTD"/>
</dbReference>
<keyword evidence="5" id="KW-0820">tRNA-binding</keyword>
<keyword evidence="5" id="KW-0963">Cytoplasm</keyword>
<evidence type="ECO:0000256" key="2">
    <source>
        <dbReference type="ARBA" id="ARBA00013056"/>
    </source>
</evidence>
<dbReference type="Gene3D" id="3.50.80.10">
    <property type="entry name" value="D-tyrosyl-tRNA(Tyr) deacylase"/>
    <property type="match status" value="1"/>
</dbReference>
<dbReference type="EMBL" id="BEYU01000025">
    <property type="protein sequence ID" value="GBG26908.1"/>
    <property type="molecule type" value="Genomic_DNA"/>
</dbReference>
<dbReference type="Proteomes" id="UP000241890">
    <property type="component" value="Unassembled WGS sequence"/>
</dbReference>
<organism evidence="8 9">
    <name type="scientific">Hondaea fermentalgiana</name>
    <dbReference type="NCBI Taxonomy" id="2315210"/>
    <lineage>
        <taxon>Eukaryota</taxon>
        <taxon>Sar</taxon>
        <taxon>Stramenopiles</taxon>
        <taxon>Bigyra</taxon>
        <taxon>Labyrinthulomycetes</taxon>
        <taxon>Thraustochytrida</taxon>
        <taxon>Thraustochytriidae</taxon>
        <taxon>Hondaea</taxon>
    </lineage>
</organism>
<comment type="caution">
    <text evidence="8">The sequence shown here is derived from an EMBL/GenBank/DDBJ whole genome shotgun (WGS) entry which is preliminary data.</text>
</comment>
<feature type="region of interest" description="Disordered" evidence="7">
    <location>
        <begin position="152"/>
        <end position="181"/>
    </location>
</feature>
<feature type="coiled-coil region" evidence="6">
    <location>
        <begin position="187"/>
        <end position="243"/>
    </location>
</feature>
<evidence type="ECO:0000256" key="5">
    <source>
        <dbReference type="RuleBase" id="RU003470"/>
    </source>
</evidence>
<proteinExistence type="inferred from homology"/>
<comment type="subcellular location">
    <subcellularLocation>
        <location evidence="5">Cytoplasm</location>
    </subcellularLocation>
</comment>
<keyword evidence="9" id="KW-1185">Reference proteome</keyword>
<dbReference type="EC" id="3.1.1.96" evidence="2 5"/>